<feature type="domain" description="Transposase (putative) gypsy type" evidence="1">
    <location>
        <begin position="118"/>
        <end position="183"/>
    </location>
</feature>
<evidence type="ECO:0000259" key="1">
    <source>
        <dbReference type="Pfam" id="PF04195"/>
    </source>
</evidence>
<reference evidence="2 3" key="1">
    <citation type="submission" date="2024-01" db="EMBL/GenBank/DDBJ databases">
        <title>The complete chloroplast genome sequence of Lithospermum erythrorhizon: insights into the phylogenetic relationship among Boraginaceae species and the maternal lineages of purple gromwells.</title>
        <authorList>
            <person name="Okada T."/>
            <person name="Watanabe K."/>
        </authorList>
    </citation>
    <scope>NUCLEOTIDE SEQUENCE [LARGE SCALE GENOMIC DNA]</scope>
</reference>
<accession>A0AAV3R230</accession>
<name>A0AAV3R230_LITER</name>
<keyword evidence="3" id="KW-1185">Reference proteome</keyword>
<dbReference type="Pfam" id="PF04195">
    <property type="entry name" value="Transposase_28"/>
    <property type="match status" value="1"/>
</dbReference>
<dbReference type="InterPro" id="IPR007321">
    <property type="entry name" value="Transposase_28"/>
</dbReference>
<sequence>MSQSSTNIENLEVRPRIGATQEEASTSGGMLILQATGPNEAKRAETVYQGIMAYLPTFIKKSIPPNLTDDELDGITSYFSIPHDKVDTRLALRGDQLYLPLIENNFAVHDLTPGYTLVYVEVFTYGMRLPLFSFVNNYLISINRALGQLTPIGGWLNVTIFEIICRICGVEPTVSLFSALFFISHTSFQTTFTTRRK</sequence>
<gene>
    <name evidence="2" type="ORF">LIER_24298</name>
</gene>
<protein>
    <recommendedName>
        <fullName evidence="1">Transposase (putative) gypsy type domain-containing protein</fullName>
    </recommendedName>
</protein>
<evidence type="ECO:0000313" key="2">
    <source>
        <dbReference type="EMBL" id="GAA0169920.1"/>
    </source>
</evidence>
<comment type="caution">
    <text evidence="2">The sequence shown here is derived from an EMBL/GenBank/DDBJ whole genome shotgun (WGS) entry which is preliminary data.</text>
</comment>
<organism evidence="2 3">
    <name type="scientific">Lithospermum erythrorhizon</name>
    <name type="common">Purple gromwell</name>
    <name type="synonym">Lithospermum officinale var. erythrorhizon</name>
    <dbReference type="NCBI Taxonomy" id="34254"/>
    <lineage>
        <taxon>Eukaryota</taxon>
        <taxon>Viridiplantae</taxon>
        <taxon>Streptophyta</taxon>
        <taxon>Embryophyta</taxon>
        <taxon>Tracheophyta</taxon>
        <taxon>Spermatophyta</taxon>
        <taxon>Magnoliopsida</taxon>
        <taxon>eudicotyledons</taxon>
        <taxon>Gunneridae</taxon>
        <taxon>Pentapetalae</taxon>
        <taxon>asterids</taxon>
        <taxon>lamiids</taxon>
        <taxon>Boraginales</taxon>
        <taxon>Boraginaceae</taxon>
        <taxon>Boraginoideae</taxon>
        <taxon>Lithospermeae</taxon>
        <taxon>Lithospermum</taxon>
    </lineage>
</organism>
<dbReference type="AlphaFoldDB" id="A0AAV3R230"/>
<dbReference type="Proteomes" id="UP001454036">
    <property type="component" value="Unassembled WGS sequence"/>
</dbReference>
<evidence type="ECO:0000313" key="3">
    <source>
        <dbReference type="Proteomes" id="UP001454036"/>
    </source>
</evidence>
<proteinExistence type="predicted"/>
<dbReference type="EMBL" id="BAABME010007023">
    <property type="protein sequence ID" value="GAA0169920.1"/>
    <property type="molecule type" value="Genomic_DNA"/>
</dbReference>